<keyword evidence="2" id="KW-1185">Reference proteome</keyword>
<evidence type="ECO:0000313" key="2">
    <source>
        <dbReference type="Proteomes" id="UP000294947"/>
    </source>
</evidence>
<name>A0A4V2YMY7_9PSEU</name>
<dbReference type="EMBL" id="SMKW01000013">
    <property type="protein sequence ID" value="TDD52227.1"/>
    <property type="molecule type" value="Genomic_DNA"/>
</dbReference>
<dbReference type="RefSeq" id="WP_132484540.1">
    <property type="nucleotide sequence ID" value="NZ_SMKW01000013.1"/>
</dbReference>
<dbReference type="AlphaFoldDB" id="A0A4V2YMY7"/>
<protein>
    <submittedName>
        <fullName evidence="1">Uncharacterized protein</fullName>
    </submittedName>
</protein>
<dbReference type="Proteomes" id="UP000294947">
    <property type="component" value="Unassembled WGS sequence"/>
</dbReference>
<accession>A0A4V2YMY7</accession>
<evidence type="ECO:0000313" key="1">
    <source>
        <dbReference type="EMBL" id="TDD52227.1"/>
    </source>
</evidence>
<dbReference type="OrthoDB" id="5189878at2"/>
<proteinExistence type="predicted"/>
<sequence length="317" mass="35016">MAQTFAAVEIPEWCGFFDAEQFEAFRKEVDDACDCFGAGGQYLESGFVELVAGAYSDGYEFRLEQLAKRCAEAPREDWEGICFGQIDAWSMAEAQSEWLEQASFEQVRDLLRIHLFDGSPRCEADETEEPDESEEWFRLPLADGLWIGLVVADAPSTDEDEPEIDTQVHNAAVQAWGVEPEQLVEAALANLRREEEAPAWGEVSVELSDEDGEPVATITVLTAENAPWALLLDEIEPELAEHGVVLAVPAQDAVLVAEVPEPDMLDLVVTAVSAVARDHVDAAEIGYDIGDSTYWYQNGEFSRFEESESDDEAEPVG</sequence>
<organism evidence="1 2">
    <name type="scientific">Saccharopolyspora elongata</name>
    <dbReference type="NCBI Taxonomy" id="2530387"/>
    <lineage>
        <taxon>Bacteria</taxon>
        <taxon>Bacillati</taxon>
        <taxon>Actinomycetota</taxon>
        <taxon>Actinomycetes</taxon>
        <taxon>Pseudonocardiales</taxon>
        <taxon>Pseudonocardiaceae</taxon>
        <taxon>Saccharopolyspora</taxon>
    </lineage>
</organism>
<gene>
    <name evidence="1" type="ORF">E1288_12670</name>
</gene>
<comment type="caution">
    <text evidence="1">The sequence shown here is derived from an EMBL/GenBank/DDBJ whole genome shotgun (WGS) entry which is preliminary data.</text>
</comment>
<reference evidence="1 2" key="1">
    <citation type="submission" date="2019-03" db="EMBL/GenBank/DDBJ databases">
        <title>Draft genome sequences of novel Actinobacteria.</title>
        <authorList>
            <person name="Sahin N."/>
            <person name="Ay H."/>
            <person name="Saygin H."/>
        </authorList>
    </citation>
    <scope>NUCLEOTIDE SEQUENCE [LARGE SCALE GENOMIC DNA]</scope>
    <source>
        <strain evidence="1 2">7K502</strain>
    </source>
</reference>